<evidence type="ECO:0000256" key="1">
    <source>
        <dbReference type="ARBA" id="ARBA00007532"/>
    </source>
</evidence>
<dbReference type="PRINTS" id="PR00411">
    <property type="entry name" value="PNDRDTASEI"/>
</dbReference>
<dbReference type="NCBIfam" id="NF004776">
    <property type="entry name" value="PRK06116.1"/>
    <property type="match status" value="1"/>
</dbReference>
<dbReference type="GO" id="GO:0006749">
    <property type="term" value="P:glutathione metabolic process"/>
    <property type="evidence" value="ECO:0007669"/>
    <property type="project" value="InterPro"/>
</dbReference>
<keyword evidence="9" id="KW-0547">Nucleotide-binding</keyword>
<dbReference type="InterPro" id="IPR012999">
    <property type="entry name" value="Pyr_OxRdtase_I_AS"/>
</dbReference>
<keyword evidence="4 9" id="KW-0274">FAD</keyword>
<evidence type="ECO:0000256" key="11">
    <source>
        <dbReference type="RuleBase" id="RU003691"/>
    </source>
</evidence>
<dbReference type="STRING" id="1260251.SPISAL_01320"/>
<dbReference type="InterPro" id="IPR001100">
    <property type="entry name" value="Pyr_nuc-diS_OxRdtase"/>
</dbReference>
<dbReference type="PRINTS" id="PR00368">
    <property type="entry name" value="FADPNR"/>
</dbReference>
<evidence type="ECO:0000256" key="10">
    <source>
        <dbReference type="PIRSR" id="PIRSR000350-4"/>
    </source>
</evidence>
<name>A0A540VQ72_9GAMM</name>
<dbReference type="GO" id="GO:0050661">
    <property type="term" value="F:NADP binding"/>
    <property type="evidence" value="ECO:0007669"/>
    <property type="project" value="InterPro"/>
</dbReference>
<comment type="subunit">
    <text evidence="2">Homodimer.</text>
</comment>
<evidence type="ECO:0000313" key="15">
    <source>
        <dbReference type="Proteomes" id="UP000315400"/>
    </source>
</evidence>
<feature type="active site" description="Proton acceptor" evidence="8">
    <location>
        <position position="443"/>
    </location>
</feature>
<dbReference type="InterPro" id="IPR006322">
    <property type="entry name" value="Glutathione_Rdtase_euk/bac"/>
</dbReference>
<evidence type="ECO:0000259" key="13">
    <source>
        <dbReference type="Pfam" id="PF07992"/>
    </source>
</evidence>
<dbReference type="EC" id="1.8.1.7" evidence="14"/>
<dbReference type="SUPFAM" id="SSF51905">
    <property type="entry name" value="FAD/NAD(P)-binding domain"/>
    <property type="match status" value="1"/>
</dbReference>
<evidence type="ECO:0000256" key="2">
    <source>
        <dbReference type="ARBA" id="ARBA00011738"/>
    </source>
</evidence>
<dbReference type="Gene3D" id="3.50.50.60">
    <property type="entry name" value="FAD/NAD(P)-binding domain"/>
    <property type="match status" value="2"/>
</dbReference>
<protein>
    <submittedName>
        <fullName evidence="14">Glutathione-disulfide reductase</fullName>
        <ecNumber evidence="14">1.8.1.7</ecNumber>
    </submittedName>
</protein>
<feature type="binding site" evidence="9">
    <location>
        <position position="305"/>
    </location>
    <ligand>
        <name>NAD(+)</name>
        <dbReference type="ChEBI" id="CHEBI:57540"/>
    </ligand>
</feature>
<dbReference type="GO" id="GO:0005829">
    <property type="term" value="C:cytosol"/>
    <property type="evidence" value="ECO:0007669"/>
    <property type="project" value="TreeGrafter"/>
</dbReference>
<evidence type="ECO:0000259" key="12">
    <source>
        <dbReference type="Pfam" id="PF02852"/>
    </source>
</evidence>
<dbReference type="Pfam" id="PF02852">
    <property type="entry name" value="Pyr_redox_dim"/>
    <property type="match status" value="1"/>
</dbReference>
<feature type="domain" description="FAD/NAD(P)-binding" evidence="13">
    <location>
        <begin position="8"/>
        <end position="321"/>
    </location>
</feature>
<feature type="binding site" evidence="9">
    <location>
        <begin position="176"/>
        <end position="183"/>
    </location>
    <ligand>
        <name>NAD(+)</name>
        <dbReference type="ChEBI" id="CHEBI:57540"/>
    </ligand>
</feature>
<comment type="caution">
    <text evidence="14">The sequence shown here is derived from an EMBL/GenBank/DDBJ whole genome shotgun (WGS) entry which is preliminary data.</text>
</comment>
<keyword evidence="3 11" id="KW-0285">Flavoprotein</keyword>
<dbReference type="GO" id="GO:0034599">
    <property type="term" value="P:cellular response to oxidative stress"/>
    <property type="evidence" value="ECO:0007669"/>
    <property type="project" value="TreeGrafter"/>
</dbReference>
<evidence type="ECO:0000256" key="4">
    <source>
        <dbReference type="ARBA" id="ARBA00022827"/>
    </source>
</evidence>
<evidence type="ECO:0000256" key="9">
    <source>
        <dbReference type="PIRSR" id="PIRSR000350-3"/>
    </source>
</evidence>
<dbReference type="Proteomes" id="UP000315400">
    <property type="component" value="Unassembled WGS sequence"/>
</dbReference>
<dbReference type="NCBIfam" id="TIGR01421">
    <property type="entry name" value="gluta_reduc_1"/>
    <property type="match status" value="1"/>
</dbReference>
<dbReference type="InterPro" id="IPR004099">
    <property type="entry name" value="Pyr_nucl-diS_OxRdtase_dimer"/>
</dbReference>
<dbReference type="GO" id="GO:0050660">
    <property type="term" value="F:flavin adenine dinucleotide binding"/>
    <property type="evidence" value="ECO:0007669"/>
    <property type="project" value="InterPro"/>
</dbReference>
<evidence type="ECO:0000313" key="14">
    <source>
        <dbReference type="EMBL" id="TQE98912.1"/>
    </source>
</evidence>
<comment type="cofactor">
    <cofactor evidence="9">
        <name>FAD</name>
        <dbReference type="ChEBI" id="CHEBI:57692"/>
    </cofactor>
    <text evidence="9">Binds 1 FAD per subunit.</text>
</comment>
<feature type="binding site" evidence="9">
    <location>
        <position position="264"/>
    </location>
    <ligand>
        <name>NAD(+)</name>
        <dbReference type="ChEBI" id="CHEBI:57540"/>
    </ligand>
</feature>
<dbReference type="SUPFAM" id="SSF55424">
    <property type="entry name" value="FAD/NAD-linked reductases, dimerisation (C-terminal) domain"/>
    <property type="match status" value="1"/>
</dbReference>
<keyword evidence="7 11" id="KW-0676">Redox-active center</keyword>
<dbReference type="FunFam" id="3.50.50.60:FF:000235">
    <property type="entry name" value="Glutathione reductase"/>
    <property type="match status" value="1"/>
</dbReference>
<dbReference type="AlphaFoldDB" id="A0A540VQ72"/>
<organism evidence="14 15">
    <name type="scientific">Spiribacter salinus</name>
    <dbReference type="NCBI Taxonomy" id="1335746"/>
    <lineage>
        <taxon>Bacteria</taxon>
        <taxon>Pseudomonadati</taxon>
        <taxon>Pseudomonadota</taxon>
        <taxon>Gammaproteobacteria</taxon>
        <taxon>Chromatiales</taxon>
        <taxon>Ectothiorhodospiraceae</taxon>
        <taxon>Spiribacter</taxon>
    </lineage>
</organism>
<dbReference type="InterPro" id="IPR036188">
    <property type="entry name" value="FAD/NAD-bd_sf"/>
</dbReference>
<gene>
    <name evidence="14" type="primary">gorA</name>
    <name evidence="14" type="ORF">FKY71_11310</name>
</gene>
<dbReference type="InterPro" id="IPR016156">
    <property type="entry name" value="FAD/NAD-linked_Rdtase_dimer_sf"/>
</dbReference>
<proteinExistence type="inferred from homology"/>
<dbReference type="FunFam" id="3.30.390.30:FF:000003">
    <property type="entry name" value="Glutathione reductase"/>
    <property type="match status" value="1"/>
</dbReference>
<dbReference type="PANTHER" id="PTHR42737">
    <property type="entry name" value="GLUTATHIONE REDUCTASE"/>
    <property type="match status" value="1"/>
</dbReference>
<dbReference type="InterPro" id="IPR046952">
    <property type="entry name" value="GSHR/TRXR-like"/>
</dbReference>
<evidence type="ECO:0000256" key="7">
    <source>
        <dbReference type="ARBA" id="ARBA00023284"/>
    </source>
</evidence>
<evidence type="ECO:0000256" key="6">
    <source>
        <dbReference type="ARBA" id="ARBA00023157"/>
    </source>
</evidence>
<dbReference type="EMBL" id="VIFK01000116">
    <property type="protein sequence ID" value="TQE98912.1"/>
    <property type="molecule type" value="Genomic_DNA"/>
</dbReference>
<dbReference type="GO" id="GO:0045454">
    <property type="term" value="P:cell redox homeostasis"/>
    <property type="evidence" value="ECO:0007669"/>
    <property type="project" value="InterPro"/>
</dbReference>
<sequence>MADEAQTFDLICIGGGSGGIATARRAAAHGARCAVIESDRLGGTCVNVGCVPKKIMWQAAHAADVMERAADYGFSGVAPRHDWQALVSARAAYIERLNGIYARNLDKAEVENITGHARFVDPHTVEVDGTRYQAERFVIATGGVPGRPAIPGGDLGIDSDGFFDLRDRPERVAVVGAGYIAVELAGVLHELGSEVQLVVRREQPLREFDAAIQQAYLDSIEQGGPTLINHFTPAGLEAAWGGYALHAEDGRSLEGLDQVVWAVGRVPNTDTLGLDAAGVSTTERGTVPVDDWQVTNQSHIFALGDVTDNPYPLTPVAIAAGRRLADRVWGGQAERRLDYRDVPTVVFTHPPIGTVGLTEAQARAEYGDEVRIYQTGFVPMDFALAPAEAKQRSTMKLVCVGEDERVVGIHLFGVGSDEMLQGFAVAVRMGATKRDLDDTVAIHPTSAEEVVTMT</sequence>
<feature type="disulfide bond" description="Redox-active" evidence="10">
    <location>
        <begin position="45"/>
        <end position="50"/>
    </location>
</feature>
<keyword evidence="5 11" id="KW-0560">Oxidoreductase</keyword>
<dbReference type="PROSITE" id="PS00076">
    <property type="entry name" value="PYRIDINE_REDOX_1"/>
    <property type="match status" value="1"/>
</dbReference>
<dbReference type="InterPro" id="IPR023753">
    <property type="entry name" value="FAD/NAD-binding_dom"/>
</dbReference>
<reference evidence="14 15" key="1">
    <citation type="submission" date="2019-06" db="EMBL/GenBank/DDBJ databases">
        <title>Metagenome assembled Genome of Spiribacter salinus SL48-SHIP from the microbial mat of Salt Lake 48 (Novosibirsk region, Russia).</title>
        <authorList>
            <person name="Shipova A."/>
            <person name="Rozanov A.S."/>
            <person name="Bryanskaya A.V."/>
            <person name="Peltek S.E."/>
        </authorList>
    </citation>
    <scope>NUCLEOTIDE SEQUENCE [LARGE SCALE GENOMIC DNA]</scope>
    <source>
        <strain evidence="14">SL48-SHIP-2</strain>
    </source>
</reference>
<evidence type="ECO:0000256" key="5">
    <source>
        <dbReference type="ARBA" id="ARBA00023002"/>
    </source>
</evidence>
<keyword evidence="9" id="KW-0520">NAD</keyword>
<feature type="domain" description="Pyridine nucleotide-disulphide oxidoreductase dimerisation" evidence="12">
    <location>
        <begin position="342"/>
        <end position="453"/>
    </location>
</feature>
<comment type="similarity">
    <text evidence="1 11">Belongs to the class-I pyridine nucleotide-disulfide oxidoreductase family.</text>
</comment>
<dbReference type="Pfam" id="PF07992">
    <property type="entry name" value="Pyr_redox_2"/>
    <property type="match status" value="1"/>
</dbReference>
<dbReference type="Gene3D" id="3.30.390.30">
    <property type="match status" value="1"/>
</dbReference>
<accession>A0A540VQ72</accession>
<keyword evidence="6" id="KW-1015">Disulfide bond</keyword>
<dbReference type="PIRSF" id="PIRSF000350">
    <property type="entry name" value="Mercury_reductase_MerA"/>
    <property type="match status" value="1"/>
</dbReference>
<dbReference type="PANTHER" id="PTHR42737:SF2">
    <property type="entry name" value="GLUTATHIONE REDUCTASE"/>
    <property type="match status" value="1"/>
</dbReference>
<dbReference type="GO" id="GO:0004362">
    <property type="term" value="F:glutathione-disulfide reductase (NADPH) activity"/>
    <property type="evidence" value="ECO:0007669"/>
    <property type="project" value="UniProtKB-EC"/>
</dbReference>
<evidence type="ECO:0000256" key="8">
    <source>
        <dbReference type="PIRSR" id="PIRSR000350-2"/>
    </source>
</evidence>
<feature type="binding site" evidence="9">
    <location>
        <position position="54"/>
    </location>
    <ligand>
        <name>FAD</name>
        <dbReference type="ChEBI" id="CHEBI:57692"/>
    </ligand>
</feature>
<evidence type="ECO:0000256" key="3">
    <source>
        <dbReference type="ARBA" id="ARBA00022630"/>
    </source>
</evidence>